<dbReference type="InterPro" id="IPR003141">
    <property type="entry name" value="Pol/His_phosphatase_N"/>
</dbReference>
<evidence type="ECO:0000313" key="4">
    <source>
        <dbReference type="Proteomes" id="UP000092714"/>
    </source>
</evidence>
<dbReference type="GeneID" id="42777527"/>
<keyword evidence="1" id="KW-1133">Transmembrane helix</keyword>
<evidence type="ECO:0000256" key="1">
    <source>
        <dbReference type="SAM" id="Phobius"/>
    </source>
</evidence>
<dbReference type="GO" id="GO:0004534">
    <property type="term" value="F:5'-3' RNA exonuclease activity"/>
    <property type="evidence" value="ECO:0007669"/>
    <property type="project" value="TreeGrafter"/>
</dbReference>
<gene>
    <name evidence="3" type="ORF">CP373A1_01960</name>
</gene>
<accession>A0A174AZZ7</accession>
<dbReference type="Pfam" id="PF02811">
    <property type="entry name" value="PHP"/>
    <property type="match status" value="1"/>
</dbReference>
<dbReference type="InterPro" id="IPR016195">
    <property type="entry name" value="Pol/histidinol_Pase-like"/>
</dbReference>
<evidence type="ECO:0000259" key="2">
    <source>
        <dbReference type="SMART" id="SM00481"/>
    </source>
</evidence>
<dbReference type="Proteomes" id="UP000092714">
    <property type="component" value="Unassembled WGS sequence"/>
</dbReference>
<dbReference type="GO" id="GO:0035312">
    <property type="term" value="F:5'-3' DNA exonuclease activity"/>
    <property type="evidence" value="ECO:0007669"/>
    <property type="project" value="TreeGrafter"/>
</dbReference>
<dbReference type="InterPro" id="IPR004013">
    <property type="entry name" value="PHP_dom"/>
</dbReference>
<evidence type="ECO:0000313" key="3">
    <source>
        <dbReference type="EMBL" id="OBY12383.1"/>
    </source>
</evidence>
<dbReference type="OrthoDB" id="9801679at2"/>
<dbReference type="Gene3D" id="3.20.20.140">
    <property type="entry name" value="Metal-dependent hydrolases"/>
    <property type="match status" value="1"/>
</dbReference>
<dbReference type="EMBL" id="MAPZ01000009">
    <property type="protein sequence ID" value="OBY12383.1"/>
    <property type="molecule type" value="Genomic_DNA"/>
</dbReference>
<keyword evidence="1" id="KW-0812">Transmembrane</keyword>
<protein>
    <recommendedName>
        <fullName evidence="2">Polymerase/histidinol phosphatase N-terminal domain-containing protein</fullName>
    </recommendedName>
</protein>
<dbReference type="AlphaFoldDB" id="A0A174AZZ7"/>
<dbReference type="PANTHER" id="PTHR42924">
    <property type="entry name" value="EXONUCLEASE"/>
    <property type="match status" value="1"/>
</dbReference>
<reference evidence="3 4" key="1">
    <citation type="submission" date="2016-06" db="EMBL/GenBank/DDBJ databases">
        <authorList>
            <person name="Kjaerup R.B."/>
            <person name="Dalgaard T.S."/>
            <person name="Juul-Madsen H.R."/>
        </authorList>
    </citation>
    <scope>NUCLEOTIDE SEQUENCE [LARGE SCALE GENOMIC DNA]</scope>
    <source>
        <strain evidence="3 4">373-A1</strain>
    </source>
</reference>
<proteinExistence type="predicted"/>
<dbReference type="SMART" id="SM00481">
    <property type="entry name" value="POLIIIAc"/>
    <property type="match status" value="1"/>
</dbReference>
<feature type="transmembrane region" description="Helical" evidence="1">
    <location>
        <begin position="12"/>
        <end position="30"/>
    </location>
</feature>
<dbReference type="SUPFAM" id="SSF89550">
    <property type="entry name" value="PHP domain-like"/>
    <property type="match status" value="1"/>
</dbReference>
<dbReference type="CDD" id="cd07432">
    <property type="entry name" value="PHP_HisPPase"/>
    <property type="match status" value="1"/>
</dbReference>
<dbReference type="PANTHER" id="PTHR42924:SF3">
    <property type="entry name" value="POLYMERASE_HISTIDINOL PHOSPHATASE N-TERMINAL DOMAIN-CONTAINING PROTEIN"/>
    <property type="match status" value="1"/>
</dbReference>
<dbReference type="InterPro" id="IPR052018">
    <property type="entry name" value="PHP_domain"/>
</dbReference>
<keyword evidence="1" id="KW-0472">Membrane</keyword>
<comment type="caution">
    <text evidence="3">The sequence shown here is derived from an EMBL/GenBank/DDBJ whole genome shotgun (WGS) entry which is preliminary data.</text>
</comment>
<dbReference type="NCBIfam" id="NF038032">
    <property type="entry name" value="CehA_McbA_metalo"/>
    <property type="match status" value="1"/>
</dbReference>
<dbReference type="eggNOG" id="COG0613">
    <property type="taxonomic scope" value="Bacteria"/>
</dbReference>
<keyword evidence="4" id="KW-1185">Reference proteome</keyword>
<feature type="domain" description="Polymerase/histidinol phosphatase N-terminal" evidence="2">
    <location>
        <begin position="154"/>
        <end position="218"/>
    </location>
</feature>
<dbReference type="RefSeq" id="WP_027099684.1">
    <property type="nucleotide sequence ID" value="NZ_CABHIH010000001.1"/>
</dbReference>
<sequence>MGRRKKHYKLFIAILPLILMLIGVGAYIYFSKDIGVVTASTEEDMVYEGSVDKAGDLLNSGDEVIVNLKIKNITNNKKEKIEGKLICDGESKPLGKSNFSIDTLEPNEEGNVQWKVKCKSGGTRFIVQVKEPNKGLKNIKLGGITVGGKGWFMGDNHTHSNYSDGNGSVAENIWAMRSAGLNYMTMTDHNNSNGYEESKSAKGNGEIIIKGNEYTTSSGHAVLMNVKDNKNYSSLSKDNLIKELGNYNTLIYAAHPFDSRLSWKFPDYNGVNGIEVWNGCRGPKNKYNNDAFIQWDKLNTEGKHLYGVAETDAHYPVDIGKVYLKTYSESFTEEGIIEAQKKGHMYGTNGPSLEIKVNNAMMGDDYKVSSMGEVIKVNLKGEYYNGISKVRLIRNGEVISEKNINDNTFEMVERVRVVPGDFIRMEVEGKEEEGQSLLTEVGVRNTAPFAFSNPIFIIEK</sequence>
<organism evidence="3 4">
    <name type="scientific">Clostridium paraputrificum</name>
    <dbReference type="NCBI Taxonomy" id="29363"/>
    <lineage>
        <taxon>Bacteria</taxon>
        <taxon>Bacillati</taxon>
        <taxon>Bacillota</taxon>
        <taxon>Clostridia</taxon>
        <taxon>Eubacteriales</taxon>
        <taxon>Clostridiaceae</taxon>
        <taxon>Clostridium</taxon>
    </lineage>
</organism>
<name>A0A174AZZ7_9CLOT</name>